<accession>A0AAV9ISB4</accession>
<evidence type="ECO:0000313" key="4">
    <source>
        <dbReference type="EMBL" id="KAK4534783.1"/>
    </source>
</evidence>
<feature type="region of interest" description="Disordered" evidence="1">
    <location>
        <begin position="1"/>
        <end position="80"/>
    </location>
</feature>
<sequence>MPDEHVSSRPSRETPGDERDERAPSATADAEPSAEPSHDRPTNVRIPSPAFISRDVAPHSSSRRRADSESEAHRGVSELKLQPSISADPSKARFLLESLSSSRLTLLVVYFFAAVLFFVGYTLTTNVEARFGDLNLPVVNQVETVLIWISFGLQLIFDVLYALRLHQFGWRRTTLEMRLMLVQGVCIFIFYDPLSDIAETVVFNDTTIQTMLDTYYIWQLAWLAGFFFLALVMFRTYRDLDDCRPFWRSNLDVFVAYVVLGAVQNALSGWSNTFFGLTWPAMVASFIPTALAGAVTTPVIVTFAVVVALRVLLDAWIVFESYRTFCVLNRAKYVEYRHKQLGARFFALLTFATYLVLCIVGTIGAAIYSLDAATLPVNGKNITFIGANLLAAGFFIMVLNWSVLLLYVHLPATVGGLITPWMRAVRQLFRWHRHRHRRRADQAPHGAVANAAAVAEESDGGGSSSSSDEEDALAIRVRQYYQTEAECVMQNGHWMFPSLTLETQILLFNLAFLPYRFWQRRDTFDQFFDAQGVGPSHPMSMRFVRRLCDKRTDSHAVIVECVDRVVVCFRGTKSLRNIRTDLNSRRVRLDRYLGSSVRKRLHRSVREKETGTDNDAIWDDRESDAEGGATVTTRRATTAGDDALTRMRSFARHRLPMLVHEGFLLAYLSLREQLYQTLEEILVREEVECATTGSAHRHQRPESDSDASDSEQSEDAPVDQRAQFTRSPARRLASGIWLRHALLAQHQHMPEWAELHAREYPEASRLVPVAPAESSVRRELRRRRRWASRTGEEAAPRKPILFCGHSLGGALATLAAFDFVYYGDEGRLPLAFHRVMCATYGSPRVGNLWFRSAFEMAVPLSFRWVTPGDWVSKVPFWGYQHVHGKVVIEPFSGNLLYDPTIIENVLHGIRNTTSAHRRSTYLTGLQRWCEKHHPGWAVRFWRLKNVEETPWPMTPRRRLQQAALTVDTVEISVVTSGCRSRHDSIEEQPEDEKELESIWASSAEVLTAAHRLTTEAIARVCSALPVRGAEPKEDEAVDD</sequence>
<feature type="compositionally biased region" description="Basic and acidic residues" evidence="1">
    <location>
        <begin position="1"/>
        <end position="23"/>
    </location>
</feature>
<feature type="transmembrane region" description="Helical" evidence="2">
    <location>
        <begin position="382"/>
        <end position="408"/>
    </location>
</feature>
<feature type="transmembrane region" description="Helical" evidence="2">
    <location>
        <begin position="144"/>
        <end position="163"/>
    </location>
</feature>
<name>A0AAV9ISB4_CYACA</name>
<evidence type="ECO:0000259" key="3">
    <source>
        <dbReference type="Pfam" id="PF01764"/>
    </source>
</evidence>
<evidence type="ECO:0000256" key="1">
    <source>
        <dbReference type="SAM" id="MobiDB-lite"/>
    </source>
</evidence>
<dbReference type="PANTHER" id="PTHR45856:SF11">
    <property type="entry name" value="FUNGAL LIPASE-LIKE DOMAIN-CONTAINING PROTEIN"/>
    <property type="match status" value="1"/>
</dbReference>
<feature type="compositionally biased region" description="Basic and acidic residues" evidence="1">
    <location>
        <begin position="64"/>
        <end position="77"/>
    </location>
</feature>
<dbReference type="EMBL" id="JANCYW010000002">
    <property type="protein sequence ID" value="KAK4534783.1"/>
    <property type="molecule type" value="Genomic_DNA"/>
</dbReference>
<evidence type="ECO:0000256" key="2">
    <source>
        <dbReference type="SAM" id="Phobius"/>
    </source>
</evidence>
<feature type="transmembrane region" description="Helical" evidence="2">
    <location>
        <begin position="104"/>
        <end position="124"/>
    </location>
</feature>
<feature type="transmembrane region" description="Helical" evidence="2">
    <location>
        <begin position="246"/>
        <end position="267"/>
    </location>
</feature>
<dbReference type="CDD" id="cd00519">
    <property type="entry name" value="Lipase_3"/>
    <property type="match status" value="1"/>
</dbReference>
<keyword evidence="2" id="KW-1133">Transmembrane helix</keyword>
<evidence type="ECO:0000313" key="5">
    <source>
        <dbReference type="Proteomes" id="UP001301350"/>
    </source>
</evidence>
<dbReference type="AlphaFoldDB" id="A0AAV9ISB4"/>
<dbReference type="InterPro" id="IPR029058">
    <property type="entry name" value="AB_hydrolase_fold"/>
</dbReference>
<dbReference type="InterPro" id="IPR002921">
    <property type="entry name" value="Fungal_lipase-type"/>
</dbReference>
<feature type="compositionally biased region" description="Acidic residues" evidence="1">
    <location>
        <begin position="704"/>
        <end position="717"/>
    </location>
</feature>
<dbReference type="Gene3D" id="3.40.50.1820">
    <property type="entry name" value="alpha/beta hydrolase"/>
    <property type="match status" value="2"/>
</dbReference>
<protein>
    <recommendedName>
        <fullName evidence="3">Fungal lipase-type domain-containing protein</fullName>
    </recommendedName>
</protein>
<dbReference type="Proteomes" id="UP001301350">
    <property type="component" value="Unassembled WGS sequence"/>
</dbReference>
<dbReference type="InterPro" id="IPR051218">
    <property type="entry name" value="Sec_MonoDiacylglyc_Lipase"/>
</dbReference>
<keyword evidence="5" id="KW-1185">Reference proteome</keyword>
<feature type="transmembrane region" description="Helical" evidence="2">
    <location>
        <begin position="287"/>
        <end position="313"/>
    </location>
</feature>
<organism evidence="4 5">
    <name type="scientific">Cyanidium caldarium</name>
    <name type="common">Red alga</name>
    <dbReference type="NCBI Taxonomy" id="2771"/>
    <lineage>
        <taxon>Eukaryota</taxon>
        <taxon>Rhodophyta</taxon>
        <taxon>Bangiophyceae</taxon>
        <taxon>Cyanidiales</taxon>
        <taxon>Cyanidiaceae</taxon>
        <taxon>Cyanidium</taxon>
    </lineage>
</organism>
<feature type="domain" description="Fungal lipase-type" evidence="3">
    <location>
        <begin position="798"/>
        <end position="877"/>
    </location>
</feature>
<reference evidence="4 5" key="1">
    <citation type="submission" date="2022-07" db="EMBL/GenBank/DDBJ databases">
        <title>Genome-wide signatures of adaptation to extreme environments.</title>
        <authorList>
            <person name="Cho C.H."/>
            <person name="Yoon H.S."/>
        </authorList>
    </citation>
    <scope>NUCLEOTIDE SEQUENCE [LARGE SCALE GENOMIC DNA]</scope>
    <source>
        <strain evidence="4 5">DBV 063 E5</strain>
    </source>
</reference>
<comment type="caution">
    <text evidence="4">The sequence shown here is derived from an EMBL/GenBank/DDBJ whole genome shotgun (WGS) entry which is preliminary data.</text>
</comment>
<keyword evidence="2" id="KW-0812">Transmembrane</keyword>
<dbReference type="PANTHER" id="PTHR45856">
    <property type="entry name" value="ALPHA/BETA-HYDROLASES SUPERFAMILY PROTEIN"/>
    <property type="match status" value="1"/>
</dbReference>
<gene>
    <name evidence="4" type="ORF">CDCA_CDCA02G0808</name>
</gene>
<feature type="transmembrane region" description="Helical" evidence="2">
    <location>
        <begin position="214"/>
        <end position="234"/>
    </location>
</feature>
<proteinExistence type="predicted"/>
<dbReference type="GO" id="GO:0006629">
    <property type="term" value="P:lipid metabolic process"/>
    <property type="evidence" value="ECO:0007669"/>
    <property type="project" value="InterPro"/>
</dbReference>
<feature type="transmembrane region" description="Helical" evidence="2">
    <location>
        <begin position="175"/>
        <end position="194"/>
    </location>
</feature>
<feature type="region of interest" description="Disordered" evidence="1">
    <location>
        <begin position="691"/>
        <end position="727"/>
    </location>
</feature>
<feature type="region of interest" description="Disordered" evidence="1">
    <location>
        <begin position="605"/>
        <end position="630"/>
    </location>
</feature>
<dbReference type="Pfam" id="PF01764">
    <property type="entry name" value="Lipase_3"/>
    <property type="match status" value="1"/>
</dbReference>
<dbReference type="SUPFAM" id="SSF53474">
    <property type="entry name" value="alpha/beta-Hydrolases"/>
    <property type="match status" value="1"/>
</dbReference>
<feature type="transmembrane region" description="Helical" evidence="2">
    <location>
        <begin position="345"/>
        <end position="370"/>
    </location>
</feature>
<keyword evidence="2" id="KW-0472">Membrane</keyword>